<dbReference type="EMBL" id="ML976618">
    <property type="protein sequence ID" value="KAF1841351.1"/>
    <property type="molecule type" value="Genomic_DNA"/>
</dbReference>
<proteinExistence type="predicted"/>
<sequence>MSQWLCSACSSYINHLFSPSNYLPQDNAHNHHLAYNRKNLNSIATWISSSSSCELCQFILIGFKKKYFSYLGSLDSSQILEFLTNNFEPGSLKVHTYGKEDRFKPGPNDEGELDPRLGIYCISIETPLSLDHFLEGQNGFEVCFSLWVDDEHPAHISGDVARKELLQDTGTQDSFDQIQLWLDDCVKNHTQCETMISGEQLDELQGPVLPTRILDLGGPIQSIKLVEGAHIRSHYAALSHCWGPPDKRPLATTKKTLQDHFEGIPFSNLPQTFKDAIITARQVGLQYLWIDSLCIIQDDEDDWLREAESMGLIYAKARVTIAAADATDSSKGCFAKDRIAPNVRIQLPYISPSSDNKNSVFTLSLGVLSPNNRTMTMLPLRQRAWVVQERILARRTITYGNGDIFWNCRELENLIVGRQGPPFLAGPDGDHWISVLISYCNCRLTRYTDTLIALQGLANEMKKALDANYHFGVWTDMLPGLLLWARTDSMRRNADMEGRVPSWSWAAMIGPRDFWYRPSTKDVRYLTEGIEIKGQRLNISGPLKKGYSCQKKHAISTSEHQGKPAIAWYCSDLFHLEMSVEDCDEAHCGYAAFDLGYSREFYCLFVAKGCPFGVASEGFSYTVLLLEPIELDALVFRRIGLGAVVKQEHIGTAKHSSLTIM</sequence>
<dbReference type="PANTHER" id="PTHR33112:SF16">
    <property type="entry name" value="HETEROKARYON INCOMPATIBILITY DOMAIN-CONTAINING PROTEIN"/>
    <property type="match status" value="1"/>
</dbReference>
<evidence type="ECO:0000313" key="2">
    <source>
        <dbReference type="EMBL" id="KAF1841351.1"/>
    </source>
</evidence>
<dbReference type="OrthoDB" id="5347061at2759"/>
<dbReference type="GeneID" id="63848490"/>
<accession>A0A9P4G973</accession>
<name>A0A9P4G973_9PLEO</name>
<protein>
    <submittedName>
        <fullName evidence="2">HET-domain-containing protein</fullName>
    </submittedName>
</protein>
<dbReference type="Proteomes" id="UP000800039">
    <property type="component" value="Unassembled WGS sequence"/>
</dbReference>
<dbReference type="RefSeq" id="XP_040783914.1">
    <property type="nucleotide sequence ID" value="XM_040931238.1"/>
</dbReference>
<comment type="caution">
    <text evidence="2">The sequence shown here is derived from an EMBL/GenBank/DDBJ whole genome shotgun (WGS) entry which is preliminary data.</text>
</comment>
<reference evidence="2" key="1">
    <citation type="submission" date="2020-01" db="EMBL/GenBank/DDBJ databases">
        <authorList>
            <consortium name="DOE Joint Genome Institute"/>
            <person name="Haridas S."/>
            <person name="Albert R."/>
            <person name="Binder M."/>
            <person name="Bloem J."/>
            <person name="Labutti K."/>
            <person name="Salamov A."/>
            <person name="Andreopoulos B."/>
            <person name="Baker S.E."/>
            <person name="Barry K."/>
            <person name="Bills G."/>
            <person name="Bluhm B.H."/>
            <person name="Cannon C."/>
            <person name="Castanera R."/>
            <person name="Culley D.E."/>
            <person name="Daum C."/>
            <person name="Ezra D."/>
            <person name="Gonzalez J.B."/>
            <person name="Henrissat B."/>
            <person name="Kuo A."/>
            <person name="Liang C."/>
            <person name="Lipzen A."/>
            <person name="Lutzoni F."/>
            <person name="Magnuson J."/>
            <person name="Mondo S."/>
            <person name="Nolan M."/>
            <person name="Ohm R."/>
            <person name="Pangilinan J."/>
            <person name="Park H.-J."/>
            <person name="Ramirez L."/>
            <person name="Alfaro M."/>
            <person name="Sun H."/>
            <person name="Tritt A."/>
            <person name="Yoshinaga Y."/>
            <person name="Zwiers L.-H."/>
            <person name="Turgeon B.G."/>
            <person name="Goodwin S.B."/>
            <person name="Spatafora J.W."/>
            <person name="Crous P.W."/>
            <person name="Grigoriev I.V."/>
        </authorList>
    </citation>
    <scope>NUCLEOTIDE SEQUENCE</scope>
    <source>
        <strain evidence="2">CBS 394.84</strain>
    </source>
</reference>
<organism evidence="2 3">
    <name type="scientific">Cucurbitaria berberidis CBS 394.84</name>
    <dbReference type="NCBI Taxonomy" id="1168544"/>
    <lineage>
        <taxon>Eukaryota</taxon>
        <taxon>Fungi</taxon>
        <taxon>Dikarya</taxon>
        <taxon>Ascomycota</taxon>
        <taxon>Pezizomycotina</taxon>
        <taxon>Dothideomycetes</taxon>
        <taxon>Pleosporomycetidae</taxon>
        <taxon>Pleosporales</taxon>
        <taxon>Pleosporineae</taxon>
        <taxon>Cucurbitariaceae</taxon>
        <taxon>Cucurbitaria</taxon>
    </lineage>
</organism>
<dbReference type="PANTHER" id="PTHR33112">
    <property type="entry name" value="DOMAIN PROTEIN, PUTATIVE-RELATED"/>
    <property type="match status" value="1"/>
</dbReference>
<keyword evidence="3" id="KW-1185">Reference proteome</keyword>
<dbReference type="InterPro" id="IPR010730">
    <property type="entry name" value="HET"/>
</dbReference>
<feature type="domain" description="Heterokaryon incompatibility" evidence="1">
    <location>
        <begin position="235"/>
        <end position="389"/>
    </location>
</feature>
<gene>
    <name evidence="2" type="ORF">K460DRAFT_343992</name>
</gene>
<dbReference type="AlphaFoldDB" id="A0A9P4G973"/>
<evidence type="ECO:0000313" key="3">
    <source>
        <dbReference type="Proteomes" id="UP000800039"/>
    </source>
</evidence>
<evidence type="ECO:0000259" key="1">
    <source>
        <dbReference type="Pfam" id="PF06985"/>
    </source>
</evidence>
<dbReference type="Pfam" id="PF06985">
    <property type="entry name" value="HET"/>
    <property type="match status" value="1"/>
</dbReference>